<dbReference type="InterPro" id="IPR000534">
    <property type="entry name" value="Semialdehyde_DH_NAD-bd"/>
</dbReference>
<dbReference type="PANTHER" id="PTHR46278:SF2">
    <property type="entry name" value="ASPARTATE-SEMIALDEHYDE DEHYDROGENASE"/>
    <property type="match status" value="1"/>
</dbReference>
<dbReference type="AlphaFoldDB" id="A0A023WTP6"/>
<accession>A0A023WTP6</accession>
<proteinExistence type="inferred from homology"/>
<evidence type="ECO:0000259" key="2">
    <source>
        <dbReference type="SMART" id="SM00859"/>
    </source>
</evidence>
<dbReference type="OrthoDB" id="9805684at2"/>
<evidence type="ECO:0000313" key="3">
    <source>
        <dbReference type="EMBL" id="AHY43371.1"/>
    </source>
</evidence>
<dbReference type="Pfam" id="PF02774">
    <property type="entry name" value="Semialdhyde_dhC"/>
    <property type="match status" value="1"/>
</dbReference>
<feature type="domain" description="Semialdehyde dehydrogenase NAD-binding" evidence="2">
    <location>
        <begin position="6"/>
        <end position="120"/>
    </location>
</feature>
<dbReference type="CDD" id="cd17894">
    <property type="entry name" value="ASADH_USG1_N"/>
    <property type="match status" value="1"/>
</dbReference>
<dbReference type="GO" id="GO:0004073">
    <property type="term" value="F:aspartate-semialdehyde dehydrogenase activity"/>
    <property type="evidence" value="ECO:0007669"/>
    <property type="project" value="UniProtKB-EC"/>
</dbReference>
<dbReference type="PANTHER" id="PTHR46278">
    <property type="entry name" value="DEHYDROGENASE, PUTATIVE-RELATED"/>
    <property type="match status" value="1"/>
</dbReference>
<dbReference type="PATRIC" id="fig|316.97.peg.2625"/>
<dbReference type="NCBIfam" id="NF011456">
    <property type="entry name" value="PRK14874.1"/>
    <property type="match status" value="1"/>
</dbReference>
<dbReference type="NCBIfam" id="NF004224">
    <property type="entry name" value="PRK05671.1"/>
    <property type="match status" value="1"/>
</dbReference>
<dbReference type="GO" id="GO:0051287">
    <property type="term" value="F:NAD binding"/>
    <property type="evidence" value="ECO:0007669"/>
    <property type="project" value="InterPro"/>
</dbReference>
<protein>
    <submittedName>
        <fullName evidence="3">Aspartate-semialdehyde dehydrogenase</fullName>
        <ecNumber evidence="3">1.2.1.11</ecNumber>
    </submittedName>
</protein>
<dbReference type="SUPFAM" id="SSF51735">
    <property type="entry name" value="NAD(P)-binding Rossmann-fold domains"/>
    <property type="match status" value="1"/>
</dbReference>
<dbReference type="Gene3D" id="3.30.360.10">
    <property type="entry name" value="Dihydrodipicolinate Reductase, domain 2"/>
    <property type="match status" value="1"/>
</dbReference>
<evidence type="ECO:0000256" key="1">
    <source>
        <dbReference type="ARBA" id="ARBA00010584"/>
    </source>
</evidence>
<dbReference type="EC" id="1.2.1.11" evidence="3"/>
<dbReference type="EMBL" id="CP007509">
    <property type="protein sequence ID" value="AHY43371.1"/>
    <property type="molecule type" value="Genomic_DNA"/>
</dbReference>
<reference evidence="3 4" key="1">
    <citation type="submission" date="2014-03" db="EMBL/GenBank/DDBJ databases">
        <title>Complete genome sequence of Pseudomonas stutzeri 19SMN4.</title>
        <authorList>
            <person name="Brunet-Galmes I."/>
            <person name="Nogales B."/>
            <person name="Busquets A."/>
            <person name="Pena A."/>
            <person name="Gomila M."/>
            <person name="Garcia-Valdes E."/>
            <person name="Lalucat J."/>
            <person name="Bennasar A."/>
            <person name="Bosch R."/>
        </authorList>
    </citation>
    <scope>NUCLEOTIDE SEQUENCE [LARGE SCALE GENOMIC DNA]</scope>
    <source>
        <strain evidence="3 4">19SMN4</strain>
    </source>
</reference>
<sequence length="336" mass="35733">MPTDVGVAVVGAVSLVGEALVEVLEERAFPLSELHLLDDDEGVGHTVVFNGRNLRVGGADRFDFTRVQLVFLVGASTLVSECHVRAITAGCRVIDLSGSIPVEQQPCLVPEVNGALLDSETGRRAVASPLPESVALAIALAPIRHQLGLHGITVTACLPVSSRGAAGVKELARQTTELLNARPLEPRLFGRQVAFNMLAQTEGVDAQGHAAQERRLVDELRQLLDSPQLEVSVTFIQAPVFFGESLVVSLRGSRDADAQLLSATLEAAPGIEVVASDDYPTAVSDAIGQDVIYIGRVRCGICDPRQVNLWIVSDNVRKGAALNAVQSGELLIKDYL</sequence>
<dbReference type="InterPro" id="IPR036291">
    <property type="entry name" value="NAD(P)-bd_dom_sf"/>
</dbReference>
<keyword evidence="3" id="KW-0560">Oxidoreductase</keyword>
<dbReference type="PIRSF" id="PIRSF000148">
    <property type="entry name" value="ASA_dh"/>
    <property type="match status" value="1"/>
</dbReference>
<dbReference type="CDD" id="cd18129">
    <property type="entry name" value="ASADH_C_USG1_like"/>
    <property type="match status" value="1"/>
</dbReference>
<dbReference type="Gene3D" id="3.40.50.720">
    <property type="entry name" value="NAD(P)-binding Rossmann-like Domain"/>
    <property type="match status" value="1"/>
</dbReference>
<gene>
    <name evidence="3" type="ORF">UIB01_13140</name>
</gene>
<dbReference type="Pfam" id="PF01118">
    <property type="entry name" value="Semialdhyde_dh"/>
    <property type="match status" value="1"/>
</dbReference>
<comment type="similarity">
    <text evidence="1">Belongs to the aspartate-semialdehyde dehydrogenase family.</text>
</comment>
<dbReference type="Proteomes" id="UP000025238">
    <property type="component" value="Chromosome"/>
</dbReference>
<organism evidence="3 4">
    <name type="scientific">Stutzerimonas stutzeri</name>
    <name type="common">Pseudomonas stutzeri</name>
    <dbReference type="NCBI Taxonomy" id="316"/>
    <lineage>
        <taxon>Bacteria</taxon>
        <taxon>Pseudomonadati</taxon>
        <taxon>Pseudomonadota</taxon>
        <taxon>Gammaproteobacteria</taxon>
        <taxon>Pseudomonadales</taxon>
        <taxon>Pseudomonadaceae</taxon>
        <taxon>Stutzerimonas</taxon>
    </lineage>
</organism>
<evidence type="ECO:0000313" key="4">
    <source>
        <dbReference type="Proteomes" id="UP000025238"/>
    </source>
</evidence>
<dbReference type="KEGG" id="pstu:UIB01_13140"/>
<name>A0A023WTP6_STUST</name>
<dbReference type="GO" id="GO:0008652">
    <property type="term" value="P:amino acid biosynthetic process"/>
    <property type="evidence" value="ECO:0007669"/>
    <property type="project" value="InterPro"/>
</dbReference>
<dbReference type="SMART" id="SM00859">
    <property type="entry name" value="Semialdhyde_dh"/>
    <property type="match status" value="1"/>
</dbReference>
<dbReference type="SUPFAM" id="SSF55347">
    <property type="entry name" value="Glyceraldehyde-3-phosphate dehydrogenase-like, C-terminal domain"/>
    <property type="match status" value="1"/>
</dbReference>
<dbReference type="GO" id="GO:0046983">
    <property type="term" value="F:protein dimerization activity"/>
    <property type="evidence" value="ECO:0007669"/>
    <property type="project" value="InterPro"/>
</dbReference>
<dbReference type="InterPro" id="IPR012280">
    <property type="entry name" value="Semialdhyde_DH_dimer_dom"/>
</dbReference>